<reference evidence="1 2" key="1">
    <citation type="submission" date="2017-09" db="EMBL/GenBank/DDBJ databases">
        <title>Large-scale bioinformatics analysis of Bacillus genomes uncovers conserved roles of natural products in bacterial physiology.</title>
        <authorList>
            <consortium name="Agbiome Team Llc"/>
            <person name="Bleich R.M."/>
            <person name="Grubbs K.J."/>
            <person name="Santa Maria K.C."/>
            <person name="Allen S.E."/>
            <person name="Farag S."/>
            <person name="Shank E.A."/>
            <person name="Bowers A."/>
        </authorList>
    </citation>
    <scope>NUCLEOTIDE SEQUENCE [LARGE SCALE GENOMIC DNA]</scope>
    <source>
        <strain evidence="1 2">AFS065400</strain>
    </source>
</reference>
<dbReference type="GO" id="GO:0005829">
    <property type="term" value="C:cytosol"/>
    <property type="evidence" value="ECO:0007669"/>
    <property type="project" value="TreeGrafter"/>
</dbReference>
<evidence type="ECO:0000313" key="1">
    <source>
        <dbReference type="EMBL" id="PFT50818.1"/>
    </source>
</evidence>
<dbReference type="PANTHER" id="PTHR30153:SF2">
    <property type="entry name" value="REPLICATIVE DNA HELICASE"/>
    <property type="match status" value="1"/>
</dbReference>
<dbReference type="Gene3D" id="3.40.50.300">
    <property type="entry name" value="P-loop containing nucleotide triphosphate hydrolases"/>
    <property type="match status" value="1"/>
</dbReference>
<dbReference type="InterPro" id="IPR027417">
    <property type="entry name" value="P-loop_NTPase"/>
</dbReference>
<accession>A0A9X7ASG6</accession>
<dbReference type="AlphaFoldDB" id="A0A9X7ASG6"/>
<comment type="caution">
    <text evidence="1">The sequence shown here is derived from an EMBL/GenBank/DDBJ whole genome shotgun (WGS) entry which is preliminary data.</text>
</comment>
<organism evidence="1 2">
    <name type="scientific">Bacillus thuringiensis</name>
    <dbReference type="NCBI Taxonomy" id="1428"/>
    <lineage>
        <taxon>Bacteria</taxon>
        <taxon>Bacillati</taxon>
        <taxon>Bacillota</taxon>
        <taxon>Bacilli</taxon>
        <taxon>Bacillales</taxon>
        <taxon>Bacillaceae</taxon>
        <taxon>Bacillus</taxon>
        <taxon>Bacillus cereus group</taxon>
    </lineage>
</organism>
<evidence type="ECO:0000313" key="2">
    <source>
        <dbReference type="Proteomes" id="UP000226106"/>
    </source>
</evidence>
<dbReference type="EMBL" id="NVCO01000007">
    <property type="protein sequence ID" value="PFT50818.1"/>
    <property type="molecule type" value="Genomic_DNA"/>
</dbReference>
<gene>
    <name evidence="1" type="ORF">COK72_02085</name>
</gene>
<protein>
    <recommendedName>
        <fullName evidence="3">SF4 helicase domain-containing protein</fullName>
    </recommendedName>
</protein>
<dbReference type="Proteomes" id="UP000226106">
    <property type="component" value="Unassembled WGS sequence"/>
</dbReference>
<evidence type="ECO:0008006" key="3">
    <source>
        <dbReference type="Google" id="ProtNLM"/>
    </source>
</evidence>
<sequence length="514" mass="60012">MTKKSTTEEVIKKLAKEAEISEALLTGLFWQNPEEYYNLYSKEKLNHSTFRNPHWGFFFELGRTMFDADIRVFDDIATQKTLNDLSKKHVKLYDSYGGFDTMKQVMVEVKQRAENFEAYYEEVQKYNTVKELYDLFGEKVVTKDGNYDYKLLDSETIWNYWVDKVSNVQTTQGEKFDECSLLEGMDEAIDIWDKNVDAGMPFYRSPQLTKIFSGFARGTTYILANYSGGGKTSFTISKVIMSHIEQKEKLLIIANEQDEMEWKKMLLITAMGQSGNIIDRQRLNEGEFTAEEKQKLKNASAWLKQFTEGDDKLITLVFLENYTTKNVERVMRRHARRGTGSVIVDTAKPPDDDMYSSRWESFYESIKKMYQLSRKNAGGLNLRCWINVQLGDNTIGRRYLDETCLGESKKIKNEAGQLLLARWAYQSEYREGKNELLCYHYVKDENNPFAKNGWVKEEFTLDPKRKYQILFVPKNRRGKANNTGLNMLVFEVNMATNTWIERGFTMVEDDRNSK</sequence>
<dbReference type="GO" id="GO:0003678">
    <property type="term" value="F:DNA helicase activity"/>
    <property type="evidence" value="ECO:0007669"/>
    <property type="project" value="TreeGrafter"/>
</dbReference>
<proteinExistence type="predicted"/>
<dbReference type="PANTHER" id="PTHR30153">
    <property type="entry name" value="REPLICATIVE DNA HELICASE DNAB"/>
    <property type="match status" value="1"/>
</dbReference>
<name>A0A9X7ASG6_BACTU</name>